<dbReference type="GeneID" id="19337614"/>
<name>M3APD8_PSEFD</name>
<sequence length="108" mass="12145">MRAMNVVDDIVGSPHIVSSSTAQPLDAIYHLFSIIILAFQPDDLFLNIIDRLFRTTDPLFDIPALRVHTTNRFSDLFHLCFYTVARLFNFVGLITVPDPASNDDCSST</sequence>
<accession>M3APD8</accession>
<dbReference type="RefSeq" id="XP_007929832.1">
    <property type="nucleotide sequence ID" value="XM_007931641.1"/>
</dbReference>
<keyword evidence="2" id="KW-1185">Reference proteome</keyword>
<organism evidence="1 2">
    <name type="scientific">Pseudocercospora fijiensis (strain CIRAD86)</name>
    <name type="common">Black leaf streak disease fungus</name>
    <name type="synonym">Mycosphaerella fijiensis</name>
    <dbReference type="NCBI Taxonomy" id="383855"/>
    <lineage>
        <taxon>Eukaryota</taxon>
        <taxon>Fungi</taxon>
        <taxon>Dikarya</taxon>
        <taxon>Ascomycota</taxon>
        <taxon>Pezizomycotina</taxon>
        <taxon>Dothideomycetes</taxon>
        <taxon>Dothideomycetidae</taxon>
        <taxon>Mycosphaerellales</taxon>
        <taxon>Mycosphaerellaceae</taxon>
        <taxon>Pseudocercospora</taxon>
    </lineage>
</organism>
<gene>
    <name evidence="1" type="ORF">MYCFIDRAFT_212105</name>
</gene>
<protein>
    <submittedName>
        <fullName evidence="1">Uncharacterized protein</fullName>
    </submittedName>
</protein>
<dbReference type="KEGG" id="pfj:MYCFIDRAFT_212105"/>
<evidence type="ECO:0000313" key="1">
    <source>
        <dbReference type="EMBL" id="EME78993.1"/>
    </source>
</evidence>
<dbReference type="VEuPathDB" id="FungiDB:MYCFIDRAFT_212105"/>
<reference evidence="1 2" key="1">
    <citation type="journal article" date="2012" name="PLoS Pathog.">
        <title>Diverse lifestyles and strategies of plant pathogenesis encoded in the genomes of eighteen Dothideomycetes fungi.</title>
        <authorList>
            <person name="Ohm R.A."/>
            <person name="Feau N."/>
            <person name="Henrissat B."/>
            <person name="Schoch C.L."/>
            <person name="Horwitz B.A."/>
            <person name="Barry K.W."/>
            <person name="Condon B.J."/>
            <person name="Copeland A.C."/>
            <person name="Dhillon B."/>
            <person name="Glaser F."/>
            <person name="Hesse C.N."/>
            <person name="Kosti I."/>
            <person name="LaButti K."/>
            <person name="Lindquist E.A."/>
            <person name="Lucas S."/>
            <person name="Salamov A.A."/>
            <person name="Bradshaw R.E."/>
            <person name="Ciuffetti L."/>
            <person name="Hamelin R.C."/>
            <person name="Kema G.H.J."/>
            <person name="Lawrence C."/>
            <person name="Scott J.A."/>
            <person name="Spatafora J.W."/>
            <person name="Turgeon B.G."/>
            <person name="de Wit P.J.G.M."/>
            <person name="Zhong S."/>
            <person name="Goodwin S.B."/>
            <person name="Grigoriev I.V."/>
        </authorList>
    </citation>
    <scope>NUCLEOTIDE SEQUENCE [LARGE SCALE GENOMIC DNA]</scope>
    <source>
        <strain evidence="1 2">CIRAD86</strain>
    </source>
</reference>
<evidence type="ECO:0000313" key="2">
    <source>
        <dbReference type="Proteomes" id="UP000016932"/>
    </source>
</evidence>
<dbReference type="Proteomes" id="UP000016932">
    <property type="component" value="Unassembled WGS sequence"/>
</dbReference>
<dbReference type="EMBL" id="KB446562">
    <property type="protein sequence ID" value="EME78993.1"/>
    <property type="molecule type" value="Genomic_DNA"/>
</dbReference>
<proteinExistence type="predicted"/>
<dbReference type="HOGENOM" id="CLU_2198103_0_0_1"/>
<dbReference type="AlphaFoldDB" id="M3APD8"/>